<dbReference type="InterPro" id="IPR045051">
    <property type="entry name" value="SBT"/>
</dbReference>
<gene>
    <name evidence="6" type="ORF">RCOM_1482980</name>
</gene>
<comment type="subcellular location">
    <subcellularLocation>
        <location evidence="1">Secreted</location>
    </subcellularLocation>
</comment>
<keyword evidence="7" id="KW-1185">Reference proteome</keyword>
<dbReference type="AlphaFoldDB" id="B9SE33"/>
<protein>
    <submittedName>
        <fullName evidence="6">ATP binding protein, putative</fullName>
        <ecNumber evidence="6">3.4.21.25</ecNumber>
    </submittedName>
</protein>
<evidence type="ECO:0000256" key="1">
    <source>
        <dbReference type="ARBA" id="ARBA00004613"/>
    </source>
</evidence>
<evidence type="ECO:0000256" key="3">
    <source>
        <dbReference type="ARBA" id="ARBA00022729"/>
    </source>
</evidence>
<dbReference type="InterPro" id="IPR000209">
    <property type="entry name" value="Peptidase_S8/S53_dom"/>
</dbReference>
<dbReference type="Pfam" id="PF00082">
    <property type="entry name" value="Peptidase_S8"/>
    <property type="match status" value="1"/>
</dbReference>
<dbReference type="PANTHER" id="PTHR10795">
    <property type="entry name" value="PROPROTEIN CONVERTASE SUBTILISIN/KEXIN"/>
    <property type="match status" value="1"/>
</dbReference>
<keyword evidence="6" id="KW-0378">Hydrolase</keyword>
<proteinExistence type="inferred from homology"/>
<dbReference type="GO" id="GO:0004252">
    <property type="term" value="F:serine-type endopeptidase activity"/>
    <property type="evidence" value="ECO:0007669"/>
    <property type="project" value="InterPro"/>
</dbReference>
<dbReference type="Gene3D" id="3.40.50.200">
    <property type="entry name" value="Peptidase S8/S53 domain"/>
    <property type="match status" value="2"/>
</dbReference>
<dbReference type="STRING" id="3988.B9SE33"/>
<dbReference type="PROSITE" id="PS51892">
    <property type="entry name" value="SUBTILASE"/>
    <property type="match status" value="1"/>
</dbReference>
<evidence type="ECO:0000256" key="2">
    <source>
        <dbReference type="ARBA" id="ARBA00011073"/>
    </source>
</evidence>
<dbReference type="Gene3D" id="3.50.30.30">
    <property type="match status" value="1"/>
</dbReference>
<dbReference type="GO" id="GO:0005576">
    <property type="term" value="C:extracellular region"/>
    <property type="evidence" value="ECO:0007669"/>
    <property type="project" value="UniProtKB-SubCell"/>
</dbReference>
<sequence>MLTTLAGMVSVFPSEKKRFHTTRSWDFMGFYKNSERTCIESNIIVGVLDTGIWPEYKSFDDKRFGAPPKKWKGSCQISSNFTSCNNKIIGARYYRAYGNFGEDDFLSPRDSRGHGTHTAPTAAGNSVNKASLVGLGYGTARGAVPSARIAVYKISFDDAIADGVDIISLSVGRFYPKDYLNDAIAIGAFHAMKNGILKSNSAGNSGSDPTTLSNFSPWSLTVAATTIDRKFLTKGISVNTFDLNNKMYPVIYGGNAPNRKEGFSESTSRYCLQDSLDKTLVKGKIVLCDSINNGEAATAAEAVGTMMQDGYFRDTTFVFPLPASHSSSTDGSDVSEYVNKTRGPNPLTSDILKPDLAAPGVDILAAWTR</sequence>
<evidence type="ECO:0000313" key="7">
    <source>
        <dbReference type="Proteomes" id="UP000008311"/>
    </source>
</evidence>
<dbReference type="SUPFAM" id="SSF52743">
    <property type="entry name" value="Subtilisin-like"/>
    <property type="match status" value="1"/>
</dbReference>
<dbReference type="GO" id="GO:0006508">
    <property type="term" value="P:proteolysis"/>
    <property type="evidence" value="ECO:0007669"/>
    <property type="project" value="InterPro"/>
</dbReference>
<dbReference type="EC" id="3.4.21.25" evidence="6"/>
<dbReference type="CDD" id="cd02120">
    <property type="entry name" value="PA_subtilisin_like"/>
    <property type="match status" value="1"/>
</dbReference>
<name>B9SE33_RICCO</name>
<organism evidence="6 7">
    <name type="scientific">Ricinus communis</name>
    <name type="common">Castor bean</name>
    <dbReference type="NCBI Taxonomy" id="3988"/>
    <lineage>
        <taxon>Eukaryota</taxon>
        <taxon>Viridiplantae</taxon>
        <taxon>Streptophyta</taxon>
        <taxon>Embryophyta</taxon>
        <taxon>Tracheophyta</taxon>
        <taxon>Spermatophyta</taxon>
        <taxon>Magnoliopsida</taxon>
        <taxon>eudicotyledons</taxon>
        <taxon>Gunneridae</taxon>
        <taxon>Pentapetalae</taxon>
        <taxon>rosids</taxon>
        <taxon>fabids</taxon>
        <taxon>Malpighiales</taxon>
        <taxon>Euphorbiaceae</taxon>
        <taxon>Acalyphoideae</taxon>
        <taxon>Acalypheae</taxon>
        <taxon>Ricinus</taxon>
    </lineage>
</organism>
<comment type="caution">
    <text evidence="4">Lacks conserved residue(s) required for the propagation of feature annotation.</text>
</comment>
<dbReference type="eggNOG" id="ENOG502QRA7">
    <property type="taxonomic scope" value="Eukaryota"/>
</dbReference>
<evidence type="ECO:0000256" key="4">
    <source>
        <dbReference type="PROSITE-ProRule" id="PRU01240"/>
    </source>
</evidence>
<feature type="domain" description="Peptidase S8/S53" evidence="5">
    <location>
        <begin position="41"/>
        <end position="360"/>
    </location>
</feature>
<evidence type="ECO:0000313" key="6">
    <source>
        <dbReference type="EMBL" id="EEF38176.1"/>
    </source>
</evidence>
<dbReference type="InParanoid" id="B9SE33"/>
<keyword evidence="3" id="KW-0732">Signal</keyword>
<dbReference type="InterPro" id="IPR036852">
    <property type="entry name" value="Peptidase_S8/S53_dom_sf"/>
</dbReference>
<evidence type="ECO:0000259" key="5">
    <source>
        <dbReference type="Pfam" id="PF00082"/>
    </source>
</evidence>
<dbReference type="EMBL" id="EQ973933">
    <property type="protein sequence ID" value="EEF38176.1"/>
    <property type="molecule type" value="Genomic_DNA"/>
</dbReference>
<comment type="similarity">
    <text evidence="2 4">Belongs to the peptidase S8 family.</text>
</comment>
<accession>B9SE33</accession>
<dbReference type="Proteomes" id="UP000008311">
    <property type="component" value="Unassembled WGS sequence"/>
</dbReference>
<reference evidence="7" key="1">
    <citation type="journal article" date="2010" name="Nat. Biotechnol.">
        <title>Draft genome sequence of the oilseed species Ricinus communis.</title>
        <authorList>
            <person name="Chan A.P."/>
            <person name="Crabtree J."/>
            <person name="Zhao Q."/>
            <person name="Lorenzi H."/>
            <person name="Orvis J."/>
            <person name="Puiu D."/>
            <person name="Melake-Berhan A."/>
            <person name="Jones K.M."/>
            <person name="Redman J."/>
            <person name="Chen G."/>
            <person name="Cahoon E.B."/>
            <person name="Gedil M."/>
            <person name="Stanke M."/>
            <person name="Haas B.J."/>
            <person name="Wortman J.R."/>
            <person name="Fraser-Liggett C.M."/>
            <person name="Ravel J."/>
            <person name="Rabinowicz P.D."/>
        </authorList>
    </citation>
    <scope>NUCLEOTIDE SEQUENCE [LARGE SCALE GENOMIC DNA]</scope>
    <source>
        <strain evidence="7">cv. Hale</strain>
    </source>
</reference>